<gene>
    <name evidence="1" type="ORF">SHTP_4224</name>
</gene>
<dbReference type="Proteomes" id="UP000218067">
    <property type="component" value="Chromosome"/>
</dbReference>
<evidence type="ECO:0000313" key="1">
    <source>
        <dbReference type="EMBL" id="BAV43161.1"/>
    </source>
</evidence>
<organism evidence="1 2">
    <name type="scientific">Mycobacterium ulcerans subsp. shinshuense</name>
    <dbReference type="NCBI Taxonomy" id="1124626"/>
    <lineage>
        <taxon>Bacteria</taxon>
        <taxon>Bacillati</taxon>
        <taxon>Actinomycetota</taxon>
        <taxon>Actinomycetes</taxon>
        <taxon>Mycobacteriales</taxon>
        <taxon>Mycobacteriaceae</taxon>
        <taxon>Mycobacterium</taxon>
        <taxon>Mycobacterium ulcerans group</taxon>
    </lineage>
</organism>
<dbReference type="EMBL" id="AP017624">
    <property type="protein sequence ID" value="BAV43161.1"/>
    <property type="molecule type" value="Genomic_DNA"/>
</dbReference>
<evidence type="ECO:0008006" key="3">
    <source>
        <dbReference type="Google" id="ProtNLM"/>
    </source>
</evidence>
<dbReference type="RefSeq" id="WP_096371769.1">
    <property type="nucleotide sequence ID" value="NZ_AP017624.1"/>
</dbReference>
<evidence type="ECO:0000313" key="2">
    <source>
        <dbReference type="Proteomes" id="UP000218067"/>
    </source>
</evidence>
<dbReference type="GeneID" id="93438795"/>
<dbReference type="AlphaFoldDB" id="A0A1B4Y808"/>
<dbReference type="InterPro" id="IPR043519">
    <property type="entry name" value="NT_sf"/>
</dbReference>
<reference evidence="1 2" key="1">
    <citation type="submission" date="2016-08" db="EMBL/GenBank/DDBJ databases">
        <title>Complete genome sequence of Mycobacterium shinshuense, a subspecies of M. ulcerans.</title>
        <authorList>
            <person name="Yoshida M."/>
            <person name="Ogura Y."/>
            <person name="Hayashi T."/>
            <person name="Hoshino Y."/>
        </authorList>
    </citation>
    <scope>NUCLEOTIDE SEQUENCE [LARGE SCALE GENOMIC DNA]</scope>
    <source>
        <strain evidence="2">ATCC 33728</strain>
    </source>
</reference>
<accession>A0A1B4Y808</accession>
<proteinExistence type="predicted"/>
<sequence length="264" mass="29289">MRVSTDHRVITRWAPKSCYRAAADDFLAAAICLGFLDSIAICGSLAKDDVIPGWSDLNIVCIARDDAPRGETLGELNRIVKDLTERTAIGIGFDLVWRTEFDRSSKIGGRPLAMTYEVAQCGEFHINPAPFAAAAPMHTVVEKLRQERAVLLLAEMHNWRRACFADDEPETNKLAVKTLLKMLKQCVSPYPGSCFTHAADLTRLPRDIPDIAREAFLMAVETRATWGQNRDIDHARSAILSLLLTEIDALDLIGSFYSPQSSEN</sequence>
<protein>
    <recommendedName>
        <fullName evidence="3">Nucleotidyltransferase domain protein</fullName>
    </recommendedName>
</protein>
<name>A0A1B4Y808_MYCUL</name>
<dbReference type="SUPFAM" id="SSF81301">
    <property type="entry name" value="Nucleotidyltransferase"/>
    <property type="match status" value="1"/>
</dbReference>